<dbReference type="GeneID" id="39745362"/>
<accession>A0A1Y1JXN1</accession>
<evidence type="ECO:0000313" key="3">
    <source>
        <dbReference type="Proteomes" id="UP000195521"/>
    </source>
</evidence>
<dbReference type="RefSeq" id="XP_028547143.1">
    <property type="nucleotide sequence ID" value="XM_028691342.1"/>
</dbReference>
<gene>
    <name evidence="2" type="ORF">PGO_003625</name>
</gene>
<feature type="transmembrane region" description="Helical" evidence="1">
    <location>
        <begin position="222"/>
        <end position="241"/>
    </location>
</feature>
<sequence length="307" mass="36294">MYHYLLTTRNHIFPTFLYIYDFITRNVSNNVDHKLGNTCNIIASNLQINGYYKGMFISNCKELISYLEYINGQKEFIDIKPSCNYFNFKLKAALEYYDCSVKSTKDAYEKMISAGEIKQNKSVSNICVNYVKDLDDITVSILEKLNKLYISFIKNKNICSPHSNCYDIYMELSENYKNWNNISFHELLYRFKEENMKYIITVNPLPKKSEIIDCSSSKKTRIIILASYIVPISILTIIFFLHKVRNKFNLFIYKIYCSFLQPLARMLSNIMNKKNCHKLNLRDSFTTTHNNLIDDKFRMSYNSLDYN</sequence>
<keyword evidence="3" id="KW-1185">Reference proteome</keyword>
<reference evidence="3" key="1">
    <citation type="submission" date="2017-04" db="EMBL/GenBank/DDBJ databases">
        <title>Plasmodium gonderi genome.</title>
        <authorList>
            <person name="Arisue N."/>
            <person name="Honma H."/>
            <person name="Kawai S."/>
            <person name="Tougan T."/>
            <person name="Tanabe K."/>
            <person name="Horii T."/>
        </authorList>
    </citation>
    <scope>NUCLEOTIDE SEQUENCE [LARGE SCALE GENOMIC DNA]</scope>
    <source>
        <strain evidence="3">ATCC 30045</strain>
    </source>
</reference>
<keyword evidence="1" id="KW-1133">Transmembrane helix</keyword>
<dbReference type="Proteomes" id="UP000195521">
    <property type="component" value="Unassembled WGS sequence"/>
</dbReference>
<keyword evidence="1" id="KW-0472">Membrane</keyword>
<evidence type="ECO:0000313" key="2">
    <source>
        <dbReference type="EMBL" id="GAW84554.1"/>
    </source>
</evidence>
<name>A0A1Y1JXN1_PLAGO</name>
<dbReference type="EMBL" id="BDQF01000424">
    <property type="protein sequence ID" value="GAW84554.1"/>
    <property type="molecule type" value="Genomic_DNA"/>
</dbReference>
<dbReference type="OrthoDB" id="10286000at2759"/>
<comment type="caution">
    <text evidence="2">The sequence shown here is derived from an EMBL/GenBank/DDBJ whole genome shotgun (WGS) entry which is preliminary data.</text>
</comment>
<evidence type="ECO:0000256" key="1">
    <source>
        <dbReference type="SAM" id="Phobius"/>
    </source>
</evidence>
<organism evidence="2 3">
    <name type="scientific">Plasmodium gonderi</name>
    <dbReference type="NCBI Taxonomy" id="77519"/>
    <lineage>
        <taxon>Eukaryota</taxon>
        <taxon>Sar</taxon>
        <taxon>Alveolata</taxon>
        <taxon>Apicomplexa</taxon>
        <taxon>Aconoidasida</taxon>
        <taxon>Haemosporida</taxon>
        <taxon>Plasmodiidae</taxon>
        <taxon>Plasmodium</taxon>
        <taxon>Plasmodium (Plasmodium)</taxon>
    </lineage>
</organism>
<protein>
    <submittedName>
        <fullName evidence="2">Variable surface protein</fullName>
    </submittedName>
</protein>
<proteinExistence type="predicted"/>
<dbReference type="AlphaFoldDB" id="A0A1Y1JXN1"/>
<keyword evidence="1" id="KW-0812">Transmembrane</keyword>